<dbReference type="PANTHER" id="PTHR30346">
    <property type="entry name" value="TRANSCRIPTIONAL DUAL REGULATOR HCAR-RELATED"/>
    <property type="match status" value="1"/>
</dbReference>
<dbReference type="RefSeq" id="WP_256668615.1">
    <property type="nucleotide sequence ID" value="NZ_JAAGUX010000087.1"/>
</dbReference>
<keyword evidence="5" id="KW-0804">Transcription</keyword>
<evidence type="ECO:0000256" key="4">
    <source>
        <dbReference type="ARBA" id="ARBA00023159"/>
    </source>
</evidence>
<feature type="compositionally biased region" description="Polar residues" evidence="6">
    <location>
        <begin position="1"/>
        <end position="16"/>
    </location>
</feature>
<dbReference type="GO" id="GO:0032993">
    <property type="term" value="C:protein-DNA complex"/>
    <property type="evidence" value="ECO:0007669"/>
    <property type="project" value="TreeGrafter"/>
</dbReference>
<dbReference type="Gene3D" id="3.40.190.290">
    <property type="match status" value="1"/>
</dbReference>
<dbReference type="InterPro" id="IPR005119">
    <property type="entry name" value="LysR_subst-bd"/>
</dbReference>
<dbReference type="Proteomes" id="UP000470876">
    <property type="component" value="Unassembled WGS sequence"/>
</dbReference>
<comment type="caution">
    <text evidence="8">The sequence shown here is derived from an EMBL/GenBank/DDBJ whole genome shotgun (WGS) entry which is preliminary data.</text>
</comment>
<dbReference type="SUPFAM" id="SSF53850">
    <property type="entry name" value="Periplasmic binding protein-like II"/>
    <property type="match status" value="1"/>
</dbReference>
<name>A0A6P1DBJ4_9NOCA</name>
<dbReference type="PANTHER" id="PTHR30346:SF28">
    <property type="entry name" value="HTH-TYPE TRANSCRIPTIONAL REGULATOR CYNR"/>
    <property type="match status" value="1"/>
</dbReference>
<evidence type="ECO:0000256" key="5">
    <source>
        <dbReference type="ARBA" id="ARBA00023163"/>
    </source>
</evidence>
<proteinExistence type="inferred from homology"/>
<dbReference type="Pfam" id="PF03466">
    <property type="entry name" value="LysR_substrate"/>
    <property type="match status" value="1"/>
</dbReference>
<keyword evidence="3" id="KW-0238">DNA-binding</keyword>
<comment type="similarity">
    <text evidence="1">Belongs to the LysR transcriptional regulatory family.</text>
</comment>
<feature type="non-terminal residue" evidence="8">
    <location>
        <position position="1"/>
    </location>
</feature>
<evidence type="ECO:0000313" key="10">
    <source>
        <dbReference type="Proteomes" id="UP000468928"/>
    </source>
</evidence>
<evidence type="ECO:0000313" key="8">
    <source>
        <dbReference type="EMBL" id="NEW47867.1"/>
    </source>
</evidence>
<evidence type="ECO:0000313" key="9">
    <source>
        <dbReference type="EMBL" id="NEW59272.1"/>
    </source>
</evidence>
<accession>A0A6P1DBJ4</accession>
<evidence type="ECO:0000256" key="6">
    <source>
        <dbReference type="SAM" id="MobiDB-lite"/>
    </source>
</evidence>
<evidence type="ECO:0000256" key="3">
    <source>
        <dbReference type="ARBA" id="ARBA00023125"/>
    </source>
</evidence>
<organism evidence="8 10">
    <name type="scientific">Nocardia cyriacigeorgica</name>
    <dbReference type="NCBI Taxonomy" id="135487"/>
    <lineage>
        <taxon>Bacteria</taxon>
        <taxon>Bacillati</taxon>
        <taxon>Actinomycetota</taxon>
        <taxon>Actinomycetes</taxon>
        <taxon>Mycobacteriales</taxon>
        <taxon>Nocardiaceae</taxon>
        <taxon>Nocardia</taxon>
    </lineage>
</organism>
<feature type="region of interest" description="Disordered" evidence="6">
    <location>
        <begin position="1"/>
        <end position="29"/>
    </location>
</feature>
<dbReference type="GO" id="GO:0003700">
    <property type="term" value="F:DNA-binding transcription factor activity"/>
    <property type="evidence" value="ECO:0007669"/>
    <property type="project" value="TreeGrafter"/>
</dbReference>
<keyword evidence="11" id="KW-1185">Reference proteome</keyword>
<sequence>SPRNATSRVPCSTCSARPSLPPTAQPQGVAAHELARDRLVAVVAPGHRLADASEVDMRTLSSEVFVDLPPGTAGRTQSDLAFAAAGLERDVAFEVTSADYIARLVGQDLCIAMLPSLWVPHLSGVVTIEVTDGPTRVEYVVWGRTTRTPAATAFLDILGIPATPSPAART</sequence>
<dbReference type="GO" id="GO:0003677">
    <property type="term" value="F:DNA binding"/>
    <property type="evidence" value="ECO:0007669"/>
    <property type="project" value="UniProtKB-KW"/>
</dbReference>
<keyword evidence="4" id="KW-0010">Activator</keyword>
<reference evidence="10 11" key="1">
    <citation type="submission" date="2020-01" db="EMBL/GenBank/DDBJ databases">
        <title>Genetics and antimicrobial susceptibilities of Nocardia species isolated from the soil; a comparison with species isolated from humans.</title>
        <authorList>
            <person name="Carrasco G."/>
            <person name="Monzon S."/>
            <person name="Sansegundo M."/>
            <person name="Garcia E."/>
            <person name="Garrido N."/>
            <person name="Medina M.J."/>
            <person name="Villalon P."/>
            <person name="Ramirez-Arocha A.C."/>
            <person name="Jimenez P."/>
            <person name="Cuesta I."/>
            <person name="Valdezate S."/>
        </authorList>
    </citation>
    <scope>NUCLEOTIDE SEQUENCE [LARGE SCALE GENOMIC DNA]</scope>
    <source>
        <strain evidence="8 10">CNM20110639</strain>
        <strain evidence="9 11">CNM20110649</strain>
    </source>
</reference>
<dbReference type="Proteomes" id="UP000468928">
    <property type="component" value="Unassembled WGS sequence"/>
</dbReference>
<gene>
    <name evidence="8" type="ORF">GV789_26040</name>
    <name evidence="9" type="ORF">GV794_27100</name>
</gene>
<dbReference type="EMBL" id="JAAGUZ010000107">
    <property type="protein sequence ID" value="NEW47867.1"/>
    <property type="molecule type" value="Genomic_DNA"/>
</dbReference>
<evidence type="ECO:0000259" key="7">
    <source>
        <dbReference type="Pfam" id="PF03466"/>
    </source>
</evidence>
<evidence type="ECO:0000256" key="1">
    <source>
        <dbReference type="ARBA" id="ARBA00009437"/>
    </source>
</evidence>
<keyword evidence="2" id="KW-0805">Transcription regulation</keyword>
<evidence type="ECO:0000256" key="2">
    <source>
        <dbReference type="ARBA" id="ARBA00023015"/>
    </source>
</evidence>
<evidence type="ECO:0000313" key="11">
    <source>
        <dbReference type="Proteomes" id="UP000470876"/>
    </source>
</evidence>
<dbReference type="AlphaFoldDB" id="A0A6P1DBJ4"/>
<protein>
    <recommendedName>
        <fullName evidence="7">LysR substrate-binding domain-containing protein</fullName>
    </recommendedName>
</protein>
<feature type="domain" description="LysR substrate-binding" evidence="7">
    <location>
        <begin position="22"/>
        <end position="158"/>
    </location>
</feature>
<dbReference type="EMBL" id="JAAGUX010000087">
    <property type="protein sequence ID" value="NEW59272.1"/>
    <property type="molecule type" value="Genomic_DNA"/>
</dbReference>